<dbReference type="Proteomes" id="UP000321717">
    <property type="component" value="Unassembled WGS sequence"/>
</dbReference>
<dbReference type="AlphaFoldDB" id="A0A512HCG0"/>
<dbReference type="Pfam" id="PF11064">
    <property type="entry name" value="DUF2865"/>
    <property type="match status" value="1"/>
</dbReference>
<evidence type="ECO:0000256" key="2">
    <source>
        <dbReference type="SAM" id="SignalP"/>
    </source>
</evidence>
<evidence type="ECO:0000313" key="4">
    <source>
        <dbReference type="Proteomes" id="UP000321717"/>
    </source>
</evidence>
<feature type="compositionally biased region" description="Low complexity" evidence="1">
    <location>
        <begin position="305"/>
        <end position="317"/>
    </location>
</feature>
<name>A0A512HCG0_9HYPH</name>
<sequence>MQYRRNRLLLTLAVFLSCQPIAARASVVCENLRIQLASEPEVIADTGEMRRYSSAIARQNMEIRKVQHDLRRLGCGGSIVVYGSDGRNQCDELSNTLARMQANKLALAAKRDGLRDTGSDSNPRRQHLLAALESNGCNAEQPAEPSSAAADRVIRPAAPEPDTQVGLSPQFQAPTGHGSLRTLCVRTCDGAFFPISSNTSPLNFRRDTLICQQMCPDTETELYYHSIRTAESADMVSAETGRPYRSLPTAFAYLNRASGEQPACSCDFAGYYRRLQGQNTPHGIDGQNDKAVIHVGGTTSGTASRETGAAEPATPAERTYDPASTIRQVGPTFLPTGTGSIDLRNPAVPGLQPLQQQ</sequence>
<dbReference type="EMBL" id="BJZP01000001">
    <property type="protein sequence ID" value="GEO83135.1"/>
    <property type="molecule type" value="Genomic_DNA"/>
</dbReference>
<dbReference type="PROSITE" id="PS51257">
    <property type="entry name" value="PROKAR_LIPOPROTEIN"/>
    <property type="match status" value="1"/>
</dbReference>
<evidence type="ECO:0000256" key="1">
    <source>
        <dbReference type="SAM" id="MobiDB-lite"/>
    </source>
</evidence>
<gene>
    <name evidence="3" type="ORF">RNA01_00670</name>
</gene>
<evidence type="ECO:0000313" key="3">
    <source>
        <dbReference type="EMBL" id="GEO83135.1"/>
    </source>
</evidence>
<keyword evidence="2" id="KW-0732">Signal</keyword>
<accession>A0A512HCG0</accession>
<feature type="region of interest" description="Disordered" evidence="1">
    <location>
        <begin position="298"/>
        <end position="357"/>
    </location>
</feature>
<organism evidence="3 4">
    <name type="scientific">Ciceribacter naphthalenivorans</name>
    <dbReference type="NCBI Taxonomy" id="1118451"/>
    <lineage>
        <taxon>Bacteria</taxon>
        <taxon>Pseudomonadati</taxon>
        <taxon>Pseudomonadota</taxon>
        <taxon>Alphaproteobacteria</taxon>
        <taxon>Hyphomicrobiales</taxon>
        <taxon>Rhizobiaceae</taxon>
        <taxon>Ciceribacter</taxon>
    </lineage>
</organism>
<feature type="signal peptide" evidence="2">
    <location>
        <begin position="1"/>
        <end position="25"/>
    </location>
</feature>
<evidence type="ECO:0008006" key="5">
    <source>
        <dbReference type="Google" id="ProtNLM"/>
    </source>
</evidence>
<feature type="chain" id="PRO_5022242975" description="DUF2865 domain-containing protein" evidence="2">
    <location>
        <begin position="26"/>
        <end position="357"/>
    </location>
</feature>
<dbReference type="InterPro" id="IPR021293">
    <property type="entry name" value="DUF2865"/>
</dbReference>
<protein>
    <recommendedName>
        <fullName evidence="5">DUF2865 domain-containing protein</fullName>
    </recommendedName>
</protein>
<proteinExistence type="predicted"/>
<keyword evidence="4" id="KW-1185">Reference proteome</keyword>
<dbReference type="OrthoDB" id="7850882at2"/>
<comment type="caution">
    <text evidence="3">The sequence shown here is derived from an EMBL/GenBank/DDBJ whole genome shotgun (WGS) entry which is preliminary data.</text>
</comment>
<dbReference type="RefSeq" id="WP_147177791.1">
    <property type="nucleotide sequence ID" value="NZ_BJZP01000001.1"/>
</dbReference>
<reference evidence="3 4" key="1">
    <citation type="submission" date="2019-07" db="EMBL/GenBank/DDBJ databases">
        <title>Whole genome shotgun sequence of Rhizobium naphthalenivorans NBRC 107585.</title>
        <authorList>
            <person name="Hosoyama A."/>
            <person name="Uohara A."/>
            <person name="Ohji S."/>
            <person name="Ichikawa N."/>
        </authorList>
    </citation>
    <scope>NUCLEOTIDE SEQUENCE [LARGE SCALE GENOMIC DNA]</scope>
    <source>
        <strain evidence="3 4">NBRC 107585</strain>
    </source>
</reference>